<feature type="chain" id="PRO_5047277682" evidence="1">
    <location>
        <begin position="23"/>
        <end position="182"/>
    </location>
</feature>
<organism evidence="2 3">
    <name type="scientific">Selenomonas dianae</name>
    <dbReference type="NCBI Taxonomy" id="135079"/>
    <lineage>
        <taxon>Bacteria</taxon>
        <taxon>Bacillati</taxon>
        <taxon>Bacillota</taxon>
        <taxon>Negativicutes</taxon>
        <taxon>Selenomonadales</taxon>
        <taxon>Selenomonadaceae</taxon>
        <taxon>Selenomonas</taxon>
    </lineage>
</organism>
<dbReference type="EMBL" id="BAAACR010000005">
    <property type="protein sequence ID" value="GAA0207795.1"/>
    <property type="molecule type" value="Genomic_DNA"/>
</dbReference>
<proteinExistence type="predicted"/>
<sequence>MYRNILCMTALVMVLFMGTALAAPRAMTVDDVAIAGVAPGNDLSYVRSIYGEPDSEKTIRIGNYNHPAYLVDYYGQGFVITYNIMEDGAWNPLVQTIESTNGALVMPSGIHVGMKIADVQQIFNNLKEQPSDKSGEKKYVSPLDGFGVTLSNGKEGIRFLVLQVDQKGIVQKILLTDKYADI</sequence>
<dbReference type="Proteomes" id="UP001500399">
    <property type="component" value="Unassembled WGS sequence"/>
</dbReference>
<gene>
    <name evidence="2" type="ORF">GCM10008919_08800</name>
</gene>
<feature type="signal peptide" evidence="1">
    <location>
        <begin position="1"/>
        <end position="22"/>
    </location>
</feature>
<reference evidence="2 3" key="1">
    <citation type="journal article" date="2019" name="Int. J. Syst. Evol. Microbiol.">
        <title>The Global Catalogue of Microorganisms (GCM) 10K type strain sequencing project: providing services to taxonomists for standard genome sequencing and annotation.</title>
        <authorList>
            <consortium name="The Broad Institute Genomics Platform"/>
            <consortium name="The Broad Institute Genome Sequencing Center for Infectious Disease"/>
            <person name="Wu L."/>
            <person name="Ma J."/>
        </authorList>
    </citation>
    <scope>NUCLEOTIDE SEQUENCE [LARGE SCALE GENOMIC DNA]</scope>
    <source>
        <strain evidence="2 3">JCM 8542</strain>
    </source>
</reference>
<evidence type="ECO:0000313" key="3">
    <source>
        <dbReference type="Proteomes" id="UP001500399"/>
    </source>
</evidence>
<protein>
    <submittedName>
        <fullName evidence="2">Uncharacterized protein</fullName>
    </submittedName>
</protein>
<keyword evidence="3" id="KW-1185">Reference proteome</keyword>
<evidence type="ECO:0000313" key="2">
    <source>
        <dbReference type="EMBL" id="GAA0207795.1"/>
    </source>
</evidence>
<accession>A0ABN0SZX3</accession>
<comment type="caution">
    <text evidence="2">The sequence shown here is derived from an EMBL/GenBank/DDBJ whole genome shotgun (WGS) entry which is preliminary data.</text>
</comment>
<evidence type="ECO:0000256" key="1">
    <source>
        <dbReference type="SAM" id="SignalP"/>
    </source>
</evidence>
<name>A0ABN0SZX3_9FIRM</name>
<keyword evidence="1" id="KW-0732">Signal</keyword>